<comment type="caution">
    <text evidence="2">The sequence shown here is derived from an EMBL/GenBank/DDBJ whole genome shotgun (WGS) entry which is preliminary data.</text>
</comment>
<dbReference type="Proteomes" id="UP000887013">
    <property type="component" value="Unassembled WGS sequence"/>
</dbReference>
<accession>A0A8X6MSD3</accession>
<dbReference type="AlphaFoldDB" id="A0A8X6MSD3"/>
<gene>
    <name evidence="2" type="ORF">NPIL_126141</name>
</gene>
<evidence type="ECO:0000313" key="3">
    <source>
        <dbReference type="Proteomes" id="UP000887013"/>
    </source>
</evidence>
<keyword evidence="3" id="KW-1185">Reference proteome</keyword>
<proteinExistence type="predicted"/>
<evidence type="ECO:0000256" key="1">
    <source>
        <dbReference type="SAM" id="MobiDB-lite"/>
    </source>
</evidence>
<evidence type="ECO:0000313" key="2">
    <source>
        <dbReference type="EMBL" id="GFS75366.1"/>
    </source>
</evidence>
<name>A0A8X6MSD3_NEPPI</name>
<sequence length="89" mass="9752">MLSSSLFHNSPKTGMGSDGSRPIFNDVCSHPLTSKAGSSQYVLRLFNKSIQASSVELDKRTYASDSYARLVWFAMETKGEPTTRCVTAV</sequence>
<protein>
    <submittedName>
        <fullName evidence="2">Uncharacterized protein</fullName>
    </submittedName>
</protein>
<feature type="compositionally biased region" description="Polar residues" evidence="1">
    <location>
        <begin position="1"/>
        <end position="12"/>
    </location>
</feature>
<dbReference type="EMBL" id="BMAW01096587">
    <property type="protein sequence ID" value="GFS75366.1"/>
    <property type="molecule type" value="Genomic_DNA"/>
</dbReference>
<organism evidence="2 3">
    <name type="scientific">Nephila pilipes</name>
    <name type="common">Giant wood spider</name>
    <name type="synonym">Nephila maculata</name>
    <dbReference type="NCBI Taxonomy" id="299642"/>
    <lineage>
        <taxon>Eukaryota</taxon>
        <taxon>Metazoa</taxon>
        <taxon>Ecdysozoa</taxon>
        <taxon>Arthropoda</taxon>
        <taxon>Chelicerata</taxon>
        <taxon>Arachnida</taxon>
        <taxon>Araneae</taxon>
        <taxon>Araneomorphae</taxon>
        <taxon>Entelegynae</taxon>
        <taxon>Araneoidea</taxon>
        <taxon>Nephilidae</taxon>
        <taxon>Nephila</taxon>
    </lineage>
</organism>
<feature type="region of interest" description="Disordered" evidence="1">
    <location>
        <begin position="1"/>
        <end position="20"/>
    </location>
</feature>
<reference evidence="2" key="1">
    <citation type="submission" date="2020-08" db="EMBL/GenBank/DDBJ databases">
        <title>Multicomponent nature underlies the extraordinary mechanical properties of spider dragline silk.</title>
        <authorList>
            <person name="Kono N."/>
            <person name="Nakamura H."/>
            <person name="Mori M."/>
            <person name="Yoshida Y."/>
            <person name="Ohtoshi R."/>
            <person name="Malay A.D."/>
            <person name="Moran D.A.P."/>
            <person name="Tomita M."/>
            <person name="Numata K."/>
            <person name="Arakawa K."/>
        </authorList>
    </citation>
    <scope>NUCLEOTIDE SEQUENCE</scope>
</reference>